<dbReference type="GeneID" id="126884001"/>
<accession>A0ABM5K6B8</accession>
<evidence type="ECO:0000313" key="1">
    <source>
        <dbReference type="EnsemblMetazoa" id="XP_050505737.1"/>
    </source>
</evidence>
<dbReference type="RefSeq" id="XP_050505737.1">
    <property type="nucleotide sequence ID" value="XM_050649780.1"/>
</dbReference>
<evidence type="ECO:0000313" key="2">
    <source>
        <dbReference type="Proteomes" id="UP001652700"/>
    </source>
</evidence>
<keyword evidence="2" id="KW-1185">Reference proteome</keyword>
<protein>
    <submittedName>
        <fullName evidence="1">Uncharacterized protein</fullName>
    </submittedName>
</protein>
<organism evidence="1 2">
    <name type="scientific">Diabrotica virgifera virgifera</name>
    <name type="common">western corn rootworm</name>
    <dbReference type="NCBI Taxonomy" id="50390"/>
    <lineage>
        <taxon>Eukaryota</taxon>
        <taxon>Metazoa</taxon>
        <taxon>Ecdysozoa</taxon>
        <taxon>Arthropoda</taxon>
        <taxon>Hexapoda</taxon>
        <taxon>Insecta</taxon>
        <taxon>Pterygota</taxon>
        <taxon>Neoptera</taxon>
        <taxon>Endopterygota</taxon>
        <taxon>Coleoptera</taxon>
        <taxon>Polyphaga</taxon>
        <taxon>Cucujiformia</taxon>
        <taxon>Chrysomeloidea</taxon>
        <taxon>Chrysomelidae</taxon>
        <taxon>Galerucinae</taxon>
        <taxon>Diabroticina</taxon>
        <taxon>Diabroticites</taxon>
        <taxon>Diabrotica</taxon>
    </lineage>
</organism>
<proteinExistence type="predicted"/>
<name>A0ABM5K6B8_DIAVI</name>
<dbReference type="EnsemblMetazoa" id="XM_050649780.1">
    <property type="protein sequence ID" value="XP_050505737.1"/>
    <property type="gene ID" value="LOC126884001"/>
</dbReference>
<reference evidence="1" key="1">
    <citation type="submission" date="2025-05" db="UniProtKB">
        <authorList>
            <consortium name="EnsemblMetazoa"/>
        </authorList>
    </citation>
    <scope>IDENTIFICATION</scope>
</reference>
<dbReference type="Proteomes" id="UP001652700">
    <property type="component" value="Unplaced"/>
</dbReference>
<sequence length="105" mass="12444">MQSDYLFKEIIIGNSADVLERYSLKLKIIGDLDPYTIQSSELDFTVQSINYCHNAIIDRLVESHSYYFKQQMKAYKSLQAHKSLHNWICFETFDVLMIFILLLER</sequence>